<keyword evidence="1" id="KW-0805">Transcription regulation</keyword>
<dbReference type="PANTHER" id="PTHR30146:SF138">
    <property type="entry name" value="TRANSCRIPTIONAL REGULATORY PROTEIN"/>
    <property type="match status" value="1"/>
</dbReference>
<dbReference type="GO" id="GO:0000976">
    <property type="term" value="F:transcription cis-regulatory region binding"/>
    <property type="evidence" value="ECO:0007669"/>
    <property type="project" value="TreeGrafter"/>
</dbReference>
<evidence type="ECO:0000259" key="4">
    <source>
        <dbReference type="PROSITE" id="PS50932"/>
    </source>
</evidence>
<evidence type="ECO:0000256" key="2">
    <source>
        <dbReference type="ARBA" id="ARBA00023125"/>
    </source>
</evidence>
<dbReference type="PATRIC" id="fig|1800.3.peg.2582"/>
<dbReference type="SMART" id="SM00354">
    <property type="entry name" value="HTH_LACI"/>
    <property type="match status" value="1"/>
</dbReference>
<keyword evidence="3" id="KW-0804">Transcription</keyword>
<dbReference type="SUPFAM" id="SSF53822">
    <property type="entry name" value="Periplasmic binding protein-like I"/>
    <property type="match status" value="1"/>
</dbReference>
<dbReference type="PROSITE" id="PS50932">
    <property type="entry name" value="HTH_LACI_2"/>
    <property type="match status" value="1"/>
</dbReference>
<dbReference type="InterPro" id="IPR000843">
    <property type="entry name" value="HTH_LacI"/>
</dbReference>
<sequence length="398" mass="42059">MKIVSNNFANVAHVCRCVLGAGAMGMNYPLQSMSRTPTPRRRATLASLAAELKVSRTTVSNAYNRPDQLSAELRERVLSTAKRLGYPGPDPVARSLRTRRAGAVGLIITEPLNYSFSDPAALDFVAGLAESCEAVGQGLLLVAVGPNRSVSDGSAAVLAAGVDGFVIYSASDDDPYLPVVLQRHLPVVVVDQPRDVPGTSRVGIDDRAAMRALAEHVLDLGHREIGLLTMRLGRDWPHGGPGPALADPERVRNPDFHVQSERIAGVRDAMAAAGLDPDSLTVVESYEHLPTSGGAGADVALDANPRITALMCTADVLALSAMDRLRARGVYVPGQMTVTGFDGVPEALSRGLTTVRQPSIEKGRRAGELLHSPPRSGLLVVEVLDTEVVRGRTSGPPA</sequence>
<dbReference type="AlphaFoldDB" id="A0A0J6WAV7"/>
<dbReference type="CDD" id="cd01392">
    <property type="entry name" value="HTH_LacI"/>
    <property type="match status" value="1"/>
</dbReference>
<dbReference type="GO" id="GO:0003700">
    <property type="term" value="F:DNA-binding transcription factor activity"/>
    <property type="evidence" value="ECO:0007669"/>
    <property type="project" value="TreeGrafter"/>
</dbReference>
<protein>
    <submittedName>
        <fullName evidence="5">HTH-type transcriptional repressor PurR</fullName>
    </submittedName>
</protein>
<evidence type="ECO:0000256" key="1">
    <source>
        <dbReference type="ARBA" id="ARBA00023015"/>
    </source>
</evidence>
<comment type="caution">
    <text evidence="5">The sequence shown here is derived from an EMBL/GenBank/DDBJ whole genome shotgun (WGS) entry which is preliminary data.</text>
</comment>
<accession>A0A0J6WAV7</accession>
<dbReference type="CDD" id="cd06279">
    <property type="entry name" value="PBP1_LacI-like"/>
    <property type="match status" value="1"/>
</dbReference>
<evidence type="ECO:0000256" key="3">
    <source>
        <dbReference type="ARBA" id="ARBA00023163"/>
    </source>
</evidence>
<gene>
    <name evidence="5" type="primary">purR_1</name>
    <name evidence="5" type="ORF">MCHUDSM44219_02576</name>
</gene>
<dbReference type="Gene3D" id="1.10.260.40">
    <property type="entry name" value="lambda repressor-like DNA-binding domains"/>
    <property type="match status" value="1"/>
</dbReference>
<dbReference type="Proteomes" id="UP000036176">
    <property type="component" value="Unassembled WGS sequence"/>
</dbReference>
<dbReference type="Pfam" id="PF13377">
    <property type="entry name" value="Peripla_BP_3"/>
    <property type="match status" value="1"/>
</dbReference>
<dbReference type="PANTHER" id="PTHR30146">
    <property type="entry name" value="LACI-RELATED TRANSCRIPTIONAL REPRESSOR"/>
    <property type="match status" value="1"/>
</dbReference>
<dbReference type="EMBL" id="JYNX01000035">
    <property type="protein sequence ID" value="KMO79714.1"/>
    <property type="molecule type" value="Genomic_DNA"/>
</dbReference>
<feature type="domain" description="HTH lacI-type" evidence="4">
    <location>
        <begin position="43"/>
        <end position="98"/>
    </location>
</feature>
<dbReference type="InterPro" id="IPR010982">
    <property type="entry name" value="Lambda_DNA-bd_dom_sf"/>
</dbReference>
<keyword evidence="2" id="KW-0238">DNA-binding</keyword>
<organism evidence="5 6">
    <name type="scientific">Mycolicibacterium chubuense</name>
    <name type="common">Mycobacterium chubuense</name>
    <dbReference type="NCBI Taxonomy" id="1800"/>
    <lineage>
        <taxon>Bacteria</taxon>
        <taxon>Bacillati</taxon>
        <taxon>Actinomycetota</taxon>
        <taxon>Actinomycetes</taxon>
        <taxon>Mycobacteriales</taxon>
        <taxon>Mycobacteriaceae</taxon>
        <taxon>Mycolicibacterium</taxon>
    </lineage>
</organism>
<reference evidence="5 6" key="1">
    <citation type="journal article" date="2015" name="Genome Biol. Evol.">
        <title>Characterization of Three Mycobacterium spp. with Potential Use in Bioremediation by Genome Sequencing and Comparative Genomics.</title>
        <authorList>
            <person name="Das S."/>
            <person name="Pettersson B.M."/>
            <person name="Behra P.R."/>
            <person name="Ramesh M."/>
            <person name="Dasgupta S."/>
            <person name="Bhattacharya A."/>
            <person name="Kirsebom L.A."/>
        </authorList>
    </citation>
    <scope>NUCLEOTIDE SEQUENCE [LARGE SCALE GENOMIC DNA]</scope>
    <source>
        <strain evidence="5 6">DSM 44219</strain>
    </source>
</reference>
<proteinExistence type="predicted"/>
<dbReference type="Gene3D" id="3.40.50.2300">
    <property type="match status" value="3"/>
</dbReference>
<dbReference type="InterPro" id="IPR028082">
    <property type="entry name" value="Peripla_BP_I"/>
</dbReference>
<evidence type="ECO:0000313" key="5">
    <source>
        <dbReference type="EMBL" id="KMO79714.1"/>
    </source>
</evidence>
<dbReference type="SUPFAM" id="SSF47413">
    <property type="entry name" value="lambda repressor-like DNA-binding domains"/>
    <property type="match status" value="1"/>
</dbReference>
<keyword evidence="6" id="KW-1185">Reference proteome</keyword>
<dbReference type="InterPro" id="IPR046335">
    <property type="entry name" value="LacI/GalR-like_sensor"/>
</dbReference>
<name>A0A0J6WAV7_MYCCU</name>
<evidence type="ECO:0000313" key="6">
    <source>
        <dbReference type="Proteomes" id="UP000036176"/>
    </source>
</evidence>